<feature type="binding site" evidence="6">
    <location>
        <position position="245"/>
    </location>
    <ligand>
        <name>substrate</name>
    </ligand>
</feature>
<evidence type="ECO:0000256" key="4">
    <source>
        <dbReference type="ARBA" id="ARBA00022801"/>
    </source>
</evidence>
<dbReference type="EC" id="3.5.1.2" evidence="3 6"/>
<keyword evidence="6" id="KW-0007">Acetylation</keyword>
<dbReference type="FunFam" id="3.40.710.10:FF:000005">
    <property type="entry name" value="Glutaminase"/>
    <property type="match status" value="1"/>
</dbReference>
<reference evidence="7 8" key="1">
    <citation type="submission" date="2016-01" db="EMBL/GenBank/DDBJ databases">
        <title>Draft Genome Sequences of Seven Thermophilic Sporeformers Isolated from Foods.</title>
        <authorList>
            <person name="Berendsen E.M."/>
            <person name="Wells-Bennik M.H."/>
            <person name="Krawcyk A.O."/>
            <person name="De Jong A."/>
            <person name="Holsappel S."/>
            <person name="Eijlander R.T."/>
            <person name="Kuipers O.P."/>
        </authorList>
    </citation>
    <scope>NUCLEOTIDE SEQUENCE [LARGE SCALE GENOMIC DNA]</scope>
    <source>
        <strain evidence="7 8">B4135</strain>
    </source>
</reference>
<evidence type="ECO:0000256" key="1">
    <source>
        <dbReference type="ARBA" id="ARBA00011076"/>
    </source>
</evidence>
<comment type="similarity">
    <text evidence="1 6">Belongs to the glutaminase family.</text>
</comment>
<accession>A0A150LQN1</accession>
<dbReference type="InterPro" id="IPR015868">
    <property type="entry name" value="Glutaminase"/>
</dbReference>
<sequence length="309" mass="33432">MDRLLTPGVLEGLAERARPWAKQGKTATYIPALSGADPEVFSAALFTVDGLSRTAGDRPAAFTLQSVSKVFMLAYVLEQKGEERLFSKVGMEPTGEPFHSLENLQFDAYAMPPNPLVNAGALAVTGLAEGKDLEEKWALFQAFVRRLAGKEIAFNREVAESEYEHAFLNRSFCYFLKQHGIIEGDVEELIALYSRQCALEMDCLLLARIGAVFAGGGRDPETGKGLISEKTARICRALMASCGMYNASGEFAVKAGVPAKSGVSGCIMAVIPGRLGIGVYSPGLDEKGNSLGGWKFLELLNQEYRIGIY</sequence>
<dbReference type="Pfam" id="PF04960">
    <property type="entry name" value="Glutaminase"/>
    <property type="match status" value="1"/>
</dbReference>
<comment type="caution">
    <text evidence="7">The sequence shown here is derived from an EMBL/GenBank/DDBJ whole genome shotgun (WGS) entry which is preliminary data.</text>
</comment>
<evidence type="ECO:0000313" key="8">
    <source>
        <dbReference type="Proteomes" id="UP000075683"/>
    </source>
</evidence>
<name>A0A150LQN1_9BACI</name>
<evidence type="ECO:0000256" key="6">
    <source>
        <dbReference type="HAMAP-Rule" id="MF_00313"/>
    </source>
</evidence>
<dbReference type="Proteomes" id="UP000075683">
    <property type="component" value="Unassembled WGS sequence"/>
</dbReference>
<dbReference type="InterPro" id="IPR012338">
    <property type="entry name" value="Beta-lactam/transpept-like"/>
</dbReference>
<keyword evidence="4 6" id="KW-0378">Hydrolase</keyword>
<evidence type="ECO:0000313" key="7">
    <source>
        <dbReference type="EMBL" id="KYD14359.1"/>
    </source>
</evidence>
<feature type="binding site" evidence="6">
    <location>
        <position position="118"/>
    </location>
    <ligand>
        <name>substrate</name>
    </ligand>
</feature>
<dbReference type="PATRIC" id="fig|301148.3.peg.293"/>
<dbReference type="HAMAP" id="MF_00313">
    <property type="entry name" value="Glutaminase"/>
    <property type="match status" value="1"/>
</dbReference>
<feature type="binding site" evidence="6">
    <location>
        <position position="162"/>
    </location>
    <ligand>
        <name>substrate</name>
    </ligand>
</feature>
<dbReference type="RefSeq" id="WP_061569374.1">
    <property type="nucleotide sequence ID" value="NZ_LQYT01000073.1"/>
</dbReference>
<comment type="subunit">
    <text evidence="2 6">Homotetramer.</text>
</comment>
<dbReference type="AlphaFoldDB" id="A0A150LQN1"/>
<evidence type="ECO:0000256" key="2">
    <source>
        <dbReference type="ARBA" id="ARBA00011881"/>
    </source>
</evidence>
<dbReference type="PANTHER" id="PTHR12544">
    <property type="entry name" value="GLUTAMINASE"/>
    <property type="match status" value="1"/>
</dbReference>
<evidence type="ECO:0000256" key="5">
    <source>
        <dbReference type="ARBA" id="ARBA00049534"/>
    </source>
</evidence>
<feature type="binding site" evidence="6">
    <location>
        <position position="169"/>
    </location>
    <ligand>
        <name>substrate</name>
    </ligand>
</feature>
<dbReference type="STRING" id="301148.B4135_2786"/>
<dbReference type="Gene3D" id="3.40.710.10">
    <property type="entry name" value="DD-peptidase/beta-lactamase superfamily"/>
    <property type="match status" value="1"/>
</dbReference>
<dbReference type="OrthoDB" id="9788822at2"/>
<gene>
    <name evidence="6" type="primary">glsA</name>
    <name evidence="7" type="ORF">B4135_2786</name>
</gene>
<organism evidence="7 8">
    <name type="scientific">Caldibacillus debilis</name>
    <dbReference type="NCBI Taxonomy" id="301148"/>
    <lineage>
        <taxon>Bacteria</taxon>
        <taxon>Bacillati</taxon>
        <taxon>Bacillota</taxon>
        <taxon>Bacilli</taxon>
        <taxon>Bacillales</taxon>
        <taxon>Bacillaceae</taxon>
        <taxon>Caldibacillus</taxon>
    </lineage>
</organism>
<feature type="binding site" evidence="6">
    <location>
        <position position="263"/>
    </location>
    <ligand>
        <name>substrate</name>
    </ligand>
</feature>
<feature type="binding site" evidence="6">
    <location>
        <position position="66"/>
    </location>
    <ligand>
        <name>substrate</name>
    </ligand>
</feature>
<dbReference type="GO" id="GO:0006537">
    <property type="term" value="P:glutamate biosynthetic process"/>
    <property type="evidence" value="ECO:0007669"/>
    <property type="project" value="TreeGrafter"/>
</dbReference>
<dbReference type="GO" id="GO:0006543">
    <property type="term" value="P:L-glutamine catabolic process"/>
    <property type="evidence" value="ECO:0007669"/>
    <property type="project" value="TreeGrafter"/>
</dbReference>
<dbReference type="EMBL" id="LQYT01000073">
    <property type="protein sequence ID" value="KYD14359.1"/>
    <property type="molecule type" value="Genomic_DNA"/>
</dbReference>
<dbReference type="SUPFAM" id="SSF56601">
    <property type="entry name" value="beta-lactamase/transpeptidase-like"/>
    <property type="match status" value="1"/>
</dbReference>
<comment type="catalytic activity">
    <reaction evidence="5 6">
        <text>L-glutamine + H2O = L-glutamate + NH4(+)</text>
        <dbReference type="Rhea" id="RHEA:15889"/>
        <dbReference type="ChEBI" id="CHEBI:15377"/>
        <dbReference type="ChEBI" id="CHEBI:28938"/>
        <dbReference type="ChEBI" id="CHEBI:29985"/>
        <dbReference type="ChEBI" id="CHEBI:58359"/>
        <dbReference type="EC" id="3.5.1.2"/>
    </reaction>
</comment>
<proteinExistence type="inferred from homology"/>
<dbReference type="GO" id="GO:0004359">
    <property type="term" value="F:glutaminase activity"/>
    <property type="evidence" value="ECO:0007669"/>
    <property type="project" value="UniProtKB-UniRule"/>
</dbReference>
<evidence type="ECO:0000256" key="3">
    <source>
        <dbReference type="ARBA" id="ARBA00012918"/>
    </source>
</evidence>
<protein>
    <recommendedName>
        <fullName evidence="3 6">Glutaminase</fullName>
        <ecNumber evidence="3 6">3.5.1.2</ecNumber>
    </recommendedName>
</protein>
<feature type="binding site" evidence="6">
    <location>
        <position position="193"/>
    </location>
    <ligand>
        <name>substrate</name>
    </ligand>
</feature>
<dbReference type="PANTHER" id="PTHR12544:SF29">
    <property type="entry name" value="GLUTAMINASE"/>
    <property type="match status" value="1"/>
</dbReference>
<dbReference type="NCBIfam" id="TIGR03814">
    <property type="entry name" value="Gln_ase"/>
    <property type="match status" value="1"/>
</dbReference>